<evidence type="ECO:0000313" key="7">
    <source>
        <dbReference type="EMBL" id="AAK61535.1"/>
    </source>
</evidence>
<dbReference type="GO" id="GO:0002020">
    <property type="term" value="F:protease binding"/>
    <property type="evidence" value="ECO:0007669"/>
    <property type="project" value="TreeGrafter"/>
</dbReference>
<dbReference type="EMBL" id="AY033934">
    <property type="protein sequence ID" value="AAK61535.1"/>
    <property type="molecule type" value="mRNA"/>
</dbReference>
<dbReference type="PANTHER" id="PTHR11844">
    <property type="entry name" value="METALLOPROTEASE INHIBITOR"/>
    <property type="match status" value="1"/>
</dbReference>
<dbReference type="GO" id="GO:0005615">
    <property type="term" value="C:extracellular space"/>
    <property type="evidence" value="ECO:0007669"/>
    <property type="project" value="TreeGrafter"/>
</dbReference>
<reference evidence="7" key="1">
    <citation type="journal article" date="2002" name="Matrix Biol.">
        <title>Purification, characterization and cloning of tensilin, the collagen-fibril binding and tissue-stiffening factor from Cucumaria frondosa dermis.</title>
        <authorList>
            <person name="Tipper J.P."/>
            <person name="Lyons-Levy G."/>
            <person name="Atkinson M.A."/>
            <person name="Trotter J.A."/>
        </authorList>
    </citation>
    <scope>NUCLEOTIDE SEQUENCE</scope>
</reference>
<sequence length="280" mass="31529">MEVAFLVLLIGALSLSSADAQCAGCSVKHPQHHFCDATFVMKVTIIDVILDRQGGDKLINAEINRSWKKGPSSGDFQFYAPSSFCGATFDSGDTYVVTGTKEETSDGRRYWLHGSCDYMIKWDDMSDQQKAGFKGGYKARCGECQIAESLTAASVKVEDIAANDYPLATTYWTPTGCYYNPLMTRQFVGRKGSSVVDCEDVYGLCKPNEADKCQWTLTPDYERCLKERDDFVKADSSAFAITRVEQCDVYTNKRKRKNCRQRFRELQAEMGADEELIFYR</sequence>
<keyword evidence="3 4" id="KW-1015">Disulfide bond</keyword>
<dbReference type="InterPro" id="IPR001134">
    <property type="entry name" value="Netrin_domain"/>
</dbReference>
<dbReference type="Gene3D" id="2.40.50.120">
    <property type="match status" value="1"/>
</dbReference>
<evidence type="ECO:0000256" key="5">
    <source>
        <dbReference type="SAM" id="SignalP"/>
    </source>
</evidence>
<dbReference type="SMART" id="SM00206">
    <property type="entry name" value="NTR"/>
    <property type="match status" value="1"/>
</dbReference>
<feature type="disulfide bond" evidence="4">
    <location>
        <begin position="35"/>
        <end position="141"/>
    </location>
</feature>
<dbReference type="Pfam" id="PF00965">
    <property type="entry name" value="TIMP"/>
    <property type="match status" value="1"/>
</dbReference>
<comment type="subcellular location">
    <subcellularLocation>
        <location evidence="1">Secreted</location>
    </subcellularLocation>
</comment>
<evidence type="ECO:0000259" key="6">
    <source>
        <dbReference type="PROSITE" id="PS50189"/>
    </source>
</evidence>
<dbReference type="AlphaFoldDB" id="Q962H0"/>
<dbReference type="PANTHER" id="PTHR11844:SF33">
    <property type="entry name" value="TISSUE INHIBITOR OF METALLOPROTEINASE"/>
    <property type="match status" value="1"/>
</dbReference>
<dbReference type="GO" id="GO:0008191">
    <property type="term" value="F:metalloendopeptidase inhibitor activity"/>
    <property type="evidence" value="ECO:0007669"/>
    <property type="project" value="InterPro"/>
</dbReference>
<dbReference type="InterPro" id="IPR008993">
    <property type="entry name" value="TIMP-like_OB-fold"/>
</dbReference>
<dbReference type="GO" id="GO:0031012">
    <property type="term" value="C:extracellular matrix"/>
    <property type="evidence" value="ECO:0007669"/>
    <property type="project" value="TreeGrafter"/>
</dbReference>
<feature type="chain" id="PRO_5004321432" evidence="5">
    <location>
        <begin position="21"/>
        <end position="280"/>
    </location>
</feature>
<dbReference type="PROSITE" id="PS50189">
    <property type="entry name" value="NTR"/>
    <property type="match status" value="1"/>
</dbReference>
<dbReference type="GO" id="GO:0051045">
    <property type="term" value="P:negative regulation of membrane protein ectodomain proteolysis"/>
    <property type="evidence" value="ECO:0007669"/>
    <property type="project" value="TreeGrafter"/>
</dbReference>
<keyword evidence="2" id="KW-0964">Secreted</keyword>
<accession>Q962H0</accession>
<name>Q962H0_CUCFR</name>
<feature type="signal peptide" evidence="5">
    <location>
        <begin position="1"/>
        <end position="20"/>
    </location>
</feature>
<dbReference type="SUPFAM" id="SSF50242">
    <property type="entry name" value="TIMP-like"/>
    <property type="match status" value="1"/>
</dbReference>
<protein>
    <submittedName>
        <fullName evidence="7">Tensilin</fullName>
    </submittedName>
</protein>
<evidence type="ECO:0000256" key="3">
    <source>
        <dbReference type="ARBA" id="ARBA00023157"/>
    </source>
</evidence>
<organism evidence="7">
    <name type="scientific">Cucumaria frondosa</name>
    <name type="common">Orange-footed sea cucumber</name>
    <name type="synonym">Holothuria frondosa</name>
    <dbReference type="NCBI Taxonomy" id="36326"/>
    <lineage>
        <taxon>Eukaryota</taxon>
        <taxon>Metazoa</taxon>
        <taxon>Echinodermata</taxon>
        <taxon>Eleutherozoa</taxon>
        <taxon>Echinozoa</taxon>
        <taxon>Holothuroidea</taxon>
        <taxon>Dendrochirotacea</taxon>
        <taxon>Dendrochirotida</taxon>
        <taxon>Cucumariidae</taxon>
        <taxon>Cucumaria</taxon>
    </lineage>
</organism>
<proteinExistence type="evidence at transcript level"/>
<feature type="disulfide bond" evidence="4">
    <location>
        <begin position="25"/>
        <end position="116"/>
    </location>
</feature>
<evidence type="ECO:0000256" key="1">
    <source>
        <dbReference type="ARBA" id="ARBA00004613"/>
    </source>
</evidence>
<keyword evidence="5" id="KW-0732">Signal</keyword>
<evidence type="ECO:0000256" key="4">
    <source>
        <dbReference type="PIRSR" id="PIRSR601820-3"/>
    </source>
</evidence>
<feature type="domain" description="NTR" evidence="6">
    <location>
        <begin position="22"/>
        <end position="141"/>
    </location>
</feature>
<evidence type="ECO:0000256" key="2">
    <source>
        <dbReference type="ARBA" id="ARBA00022525"/>
    </source>
</evidence>
<dbReference type="SMR" id="Q962H0"/>
<dbReference type="InterPro" id="IPR001820">
    <property type="entry name" value="TIMP"/>
</dbReference>
<dbReference type="CDD" id="cd03577">
    <property type="entry name" value="NTR_TIMP_like"/>
    <property type="match status" value="1"/>
</dbReference>